<keyword evidence="6" id="KW-1185">Reference proteome</keyword>
<dbReference type="AlphaFoldDB" id="A0A316YRF9"/>
<dbReference type="PROSITE" id="PS50089">
    <property type="entry name" value="ZF_RING_2"/>
    <property type="match status" value="1"/>
</dbReference>
<dbReference type="EMBL" id="KZ819635">
    <property type="protein sequence ID" value="PWN91596.1"/>
    <property type="molecule type" value="Genomic_DNA"/>
</dbReference>
<organism evidence="5 6">
    <name type="scientific">Acaromyces ingoldii</name>
    <dbReference type="NCBI Taxonomy" id="215250"/>
    <lineage>
        <taxon>Eukaryota</taxon>
        <taxon>Fungi</taxon>
        <taxon>Dikarya</taxon>
        <taxon>Basidiomycota</taxon>
        <taxon>Ustilaginomycotina</taxon>
        <taxon>Exobasidiomycetes</taxon>
        <taxon>Exobasidiales</taxon>
        <taxon>Cryptobasidiaceae</taxon>
        <taxon>Acaromyces</taxon>
    </lineage>
</organism>
<dbReference type="GO" id="GO:0008270">
    <property type="term" value="F:zinc ion binding"/>
    <property type="evidence" value="ECO:0007669"/>
    <property type="project" value="UniProtKB-KW"/>
</dbReference>
<evidence type="ECO:0000313" key="6">
    <source>
        <dbReference type="Proteomes" id="UP000245768"/>
    </source>
</evidence>
<feature type="compositionally biased region" description="Polar residues" evidence="3">
    <location>
        <begin position="480"/>
        <end position="499"/>
    </location>
</feature>
<keyword evidence="2" id="KW-0862">Zinc</keyword>
<name>A0A316YRF9_9BASI</name>
<dbReference type="CDD" id="cd24139">
    <property type="entry name" value="SIP5-like"/>
    <property type="match status" value="1"/>
</dbReference>
<feature type="compositionally biased region" description="Low complexity" evidence="3">
    <location>
        <begin position="396"/>
        <end position="409"/>
    </location>
</feature>
<sequence>MGQASGKEKGDSSTQTVDGGHLVPQGVYSAVQDYNHDVVQGIIKARKLAPFYQGLDDEDAYSEAPFNTECPICFLHYPSPLNQTRCCGQPICTECFVQIKRADPNHTNPPSSEPAACPYCMETSFGVIYKAPPPGLLTGDIRREAGTAEGASAARAQAEGSAEGSAAVYGKRRKSFGATDPEVVTIDLIRPDWEAKLQAAHAAINRRANRRIIMRQVGDRLIPVGVSSSRLGAELPPGSTTGPGGAIIIQDGARWGGLGRSGTGEGRSTTRSRRELAQLLQLGGGAEVEEMMMMEAMRLSLLEHEEQQRRQAQAQSREESSSSASPAAGGGDVGNAPADEEAQYAIAPPTSSAAPATVSAPAATSTFTDSQLPSSMHPTRTSSLAAGPPLSAPIDLGLSSSMMAELSELIDGAPSRPPEPSEPSPSSPPSAQGLEARQQPPSSSSMAGEPALPASGTNTPILSSSPTHTRQSSSLGQGIYGSSPSAPSTPSRVGTNPNNPFRRMAGGSSNPATPPNHSRQGSNF</sequence>
<evidence type="ECO:0000256" key="3">
    <source>
        <dbReference type="SAM" id="MobiDB-lite"/>
    </source>
</evidence>
<feature type="compositionally biased region" description="Pro residues" evidence="3">
    <location>
        <begin position="415"/>
        <end position="428"/>
    </location>
</feature>
<dbReference type="PANTHER" id="PTHR31315">
    <property type="entry name" value="PROTEIN SIP5"/>
    <property type="match status" value="1"/>
</dbReference>
<feature type="compositionally biased region" description="Low complexity" evidence="3">
    <location>
        <begin position="310"/>
        <end position="327"/>
    </location>
</feature>
<comment type="similarity">
    <text evidence="1">Belongs to the SIP5 family.</text>
</comment>
<feature type="region of interest" description="Disordered" evidence="3">
    <location>
        <begin position="349"/>
        <end position="524"/>
    </location>
</feature>
<feature type="region of interest" description="Disordered" evidence="3">
    <location>
        <begin position="304"/>
        <end position="337"/>
    </location>
</feature>
<feature type="region of interest" description="Disordered" evidence="3">
    <location>
        <begin position="1"/>
        <end position="21"/>
    </location>
</feature>
<keyword evidence="2" id="KW-0479">Metal-binding</keyword>
<gene>
    <name evidence="5" type="ORF">FA10DRAFT_265443</name>
</gene>
<feature type="compositionally biased region" description="Polar residues" evidence="3">
    <location>
        <begin position="367"/>
        <end position="384"/>
    </location>
</feature>
<reference evidence="5 6" key="1">
    <citation type="journal article" date="2018" name="Mol. Biol. Evol.">
        <title>Broad Genomic Sampling Reveals a Smut Pathogenic Ancestry of the Fungal Clade Ustilaginomycotina.</title>
        <authorList>
            <person name="Kijpornyongpan T."/>
            <person name="Mondo S.J."/>
            <person name="Barry K."/>
            <person name="Sandor L."/>
            <person name="Lee J."/>
            <person name="Lipzen A."/>
            <person name="Pangilinan J."/>
            <person name="LaButti K."/>
            <person name="Hainaut M."/>
            <person name="Henrissat B."/>
            <person name="Grigoriev I.V."/>
            <person name="Spatafora J.W."/>
            <person name="Aime M.C."/>
        </authorList>
    </citation>
    <scope>NUCLEOTIDE SEQUENCE [LARGE SCALE GENOMIC DNA]</scope>
    <source>
        <strain evidence="5 6">MCA 4198</strain>
    </source>
</reference>
<accession>A0A316YRF9</accession>
<evidence type="ECO:0000256" key="2">
    <source>
        <dbReference type="PROSITE-ProRule" id="PRU00175"/>
    </source>
</evidence>
<keyword evidence="2" id="KW-0863">Zinc-finger</keyword>
<dbReference type="STRING" id="215250.A0A316YRF9"/>
<evidence type="ECO:0000256" key="1">
    <source>
        <dbReference type="ARBA" id="ARBA00010402"/>
    </source>
</evidence>
<dbReference type="GeneID" id="37042977"/>
<feature type="domain" description="RING-type" evidence="4">
    <location>
        <begin position="70"/>
        <end position="120"/>
    </location>
</feature>
<feature type="compositionally biased region" description="Gly residues" evidence="3">
    <location>
        <begin position="254"/>
        <end position="265"/>
    </location>
</feature>
<dbReference type="GO" id="GO:0005737">
    <property type="term" value="C:cytoplasm"/>
    <property type="evidence" value="ECO:0007669"/>
    <property type="project" value="TreeGrafter"/>
</dbReference>
<evidence type="ECO:0000313" key="5">
    <source>
        <dbReference type="EMBL" id="PWN91596.1"/>
    </source>
</evidence>
<dbReference type="InterPro" id="IPR039301">
    <property type="entry name" value="Sip5/DA2"/>
</dbReference>
<dbReference type="OrthoDB" id="21471at2759"/>
<dbReference type="Proteomes" id="UP000245768">
    <property type="component" value="Unassembled WGS sequence"/>
</dbReference>
<feature type="compositionally biased region" description="Low complexity" evidence="3">
    <location>
        <begin position="463"/>
        <end position="474"/>
    </location>
</feature>
<evidence type="ECO:0000259" key="4">
    <source>
        <dbReference type="PROSITE" id="PS50089"/>
    </source>
</evidence>
<feature type="compositionally biased region" description="Polar residues" evidence="3">
    <location>
        <begin position="507"/>
        <end position="524"/>
    </location>
</feature>
<dbReference type="InParanoid" id="A0A316YRF9"/>
<protein>
    <recommendedName>
        <fullName evidence="4">RING-type domain-containing protein</fullName>
    </recommendedName>
</protein>
<proteinExistence type="inferred from homology"/>
<feature type="compositionally biased region" description="Basic and acidic residues" evidence="3">
    <location>
        <begin position="1"/>
        <end position="11"/>
    </location>
</feature>
<feature type="region of interest" description="Disordered" evidence="3">
    <location>
        <begin position="254"/>
        <end position="273"/>
    </location>
</feature>
<dbReference type="PANTHER" id="PTHR31315:SF1">
    <property type="entry name" value="PROTEIN SIP5"/>
    <property type="match status" value="1"/>
</dbReference>
<dbReference type="RefSeq" id="XP_025378794.1">
    <property type="nucleotide sequence ID" value="XM_025521061.1"/>
</dbReference>
<feature type="compositionally biased region" description="Low complexity" evidence="3">
    <location>
        <begin position="349"/>
        <end position="366"/>
    </location>
</feature>
<dbReference type="InterPro" id="IPR001841">
    <property type="entry name" value="Znf_RING"/>
</dbReference>